<dbReference type="EMBL" id="GBXM01033515">
    <property type="protein sequence ID" value="JAH75062.1"/>
    <property type="molecule type" value="Transcribed_RNA"/>
</dbReference>
<reference evidence="1" key="1">
    <citation type="submission" date="2014-11" db="EMBL/GenBank/DDBJ databases">
        <authorList>
            <person name="Amaro Gonzalez C."/>
        </authorList>
    </citation>
    <scope>NUCLEOTIDE SEQUENCE</scope>
</reference>
<proteinExistence type="predicted"/>
<name>A0A0E9VQ69_ANGAN</name>
<protein>
    <submittedName>
        <fullName evidence="1">Uncharacterized protein</fullName>
    </submittedName>
</protein>
<dbReference type="EMBL" id="GBXM01029204">
    <property type="protein sequence ID" value="JAH79373.1"/>
    <property type="molecule type" value="Transcribed_RNA"/>
</dbReference>
<sequence>MTRAPHDLSVFHSLLVSFSSMIASAKSAFFHSQIQTAVSNPHNQLISLVKNFGK</sequence>
<evidence type="ECO:0000313" key="1">
    <source>
        <dbReference type="EMBL" id="JAH79373.1"/>
    </source>
</evidence>
<dbReference type="AlphaFoldDB" id="A0A0E9VQ69"/>
<accession>A0A0E9VQ69</accession>
<organism evidence="1">
    <name type="scientific">Anguilla anguilla</name>
    <name type="common">European freshwater eel</name>
    <name type="synonym">Muraena anguilla</name>
    <dbReference type="NCBI Taxonomy" id="7936"/>
    <lineage>
        <taxon>Eukaryota</taxon>
        <taxon>Metazoa</taxon>
        <taxon>Chordata</taxon>
        <taxon>Craniata</taxon>
        <taxon>Vertebrata</taxon>
        <taxon>Euteleostomi</taxon>
        <taxon>Actinopterygii</taxon>
        <taxon>Neopterygii</taxon>
        <taxon>Teleostei</taxon>
        <taxon>Anguilliformes</taxon>
        <taxon>Anguillidae</taxon>
        <taxon>Anguilla</taxon>
    </lineage>
</organism>
<reference evidence="1" key="2">
    <citation type="journal article" date="2015" name="Fish Shellfish Immunol.">
        <title>Early steps in the European eel (Anguilla anguilla)-Vibrio vulnificus interaction in the gills: Role of the RtxA13 toxin.</title>
        <authorList>
            <person name="Callol A."/>
            <person name="Pajuelo D."/>
            <person name="Ebbesson L."/>
            <person name="Teles M."/>
            <person name="MacKenzie S."/>
            <person name="Amaro C."/>
        </authorList>
    </citation>
    <scope>NUCLEOTIDE SEQUENCE</scope>
</reference>